<proteinExistence type="predicted"/>
<evidence type="ECO:0000313" key="2">
    <source>
        <dbReference type="Proteomes" id="UP001501153"/>
    </source>
</evidence>
<dbReference type="Pfam" id="PF09965">
    <property type="entry name" value="DUF2199"/>
    <property type="match status" value="1"/>
</dbReference>
<reference evidence="2" key="1">
    <citation type="journal article" date="2019" name="Int. J. Syst. Evol. Microbiol.">
        <title>The Global Catalogue of Microorganisms (GCM) 10K type strain sequencing project: providing services to taxonomists for standard genome sequencing and annotation.</title>
        <authorList>
            <consortium name="The Broad Institute Genomics Platform"/>
            <consortium name="The Broad Institute Genome Sequencing Center for Infectious Disease"/>
            <person name="Wu L."/>
            <person name="Ma J."/>
        </authorList>
    </citation>
    <scope>NUCLEOTIDE SEQUENCE [LARGE SCALE GENOMIC DNA]</scope>
    <source>
        <strain evidence="2">JCM 17923</strain>
    </source>
</reference>
<dbReference type="EMBL" id="BAABGZ010000020">
    <property type="protein sequence ID" value="GAA4356485.1"/>
    <property type="molecule type" value="Genomic_DNA"/>
</dbReference>
<protein>
    <submittedName>
        <fullName evidence="1">DUF2199 domain-containing protein</fullName>
    </submittedName>
</protein>
<sequence length="166" mass="19607">MEGFTCSRCGEFHNEMPMCFGAEFPDYYFSVPPDEREQRVEFTESLCVVDEAHFFIRGRIEIPVIGREEIFCWNVWASLSEENFYRVNEVWNDPERVDEPAYFGWLQTQLPGYSDTLNIKTWVHTQELGSIPLIKVFEEDHQLTLEQQNGIKWQRVMELVESAMHG</sequence>
<dbReference type="Proteomes" id="UP001501153">
    <property type="component" value="Unassembled WGS sequence"/>
</dbReference>
<gene>
    <name evidence="1" type="ORF">GCM10023185_20300</name>
</gene>
<keyword evidence="2" id="KW-1185">Reference proteome</keyword>
<accession>A0ABP8ID91</accession>
<dbReference type="InterPro" id="IPR018697">
    <property type="entry name" value="DUF2199"/>
</dbReference>
<name>A0ABP8ID91_9BACT</name>
<comment type="caution">
    <text evidence="1">The sequence shown here is derived from an EMBL/GenBank/DDBJ whole genome shotgun (WGS) entry which is preliminary data.</text>
</comment>
<dbReference type="RefSeq" id="WP_345235921.1">
    <property type="nucleotide sequence ID" value="NZ_BAABGZ010000020.1"/>
</dbReference>
<organism evidence="1 2">
    <name type="scientific">Hymenobacter saemangeumensis</name>
    <dbReference type="NCBI Taxonomy" id="1084522"/>
    <lineage>
        <taxon>Bacteria</taxon>
        <taxon>Pseudomonadati</taxon>
        <taxon>Bacteroidota</taxon>
        <taxon>Cytophagia</taxon>
        <taxon>Cytophagales</taxon>
        <taxon>Hymenobacteraceae</taxon>
        <taxon>Hymenobacter</taxon>
    </lineage>
</organism>
<evidence type="ECO:0000313" key="1">
    <source>
        <dbReference type="EMBL" id="GAA4356485.1"/>
    </source>
</evidence>